<proteinExistence type="predicted"/>
<dbReference type="NCBIfam" id="TIGR02595">
    <property type="entry name" value="PEP_CTERM"/>
    <property type="match status" value="1"/>
</dbReference>
<dbReference type="EMBL" id="BSST01000001">
    <property type="protein sequence ID" value="GLX79477.1"/>
    <property type="molecule type" value="Genomic_DNA"/>
</dbReference>
<keyword evidence="4" id="KW-1185">Reference proteome</keyword>
<sequence>MKFIFLKTALVGLFLTVSNLANAGLITVWTNESDFLTDNLSLTMESFESASGLELPLVAGQITVSTDNTSYGSFNGISSLFPTDGVSEVRYGADDGDSIFFSFADAINVFGINISDFGTTEGSPVLTFFDNSGNTLQVLSGTQNTGLNFFGFKSDTLFTQVQFKYTGANGDGIYFDEAYFNSVNVPEPSTLAIFALGVIGLSSRRFKKQS</sequence>
<evidence type="ECO:0000313" key="3">
    <source>
        <dbReference type="EMBL" id="GLX79477.1"/>
    </source>
</evidence>
<dbReference type="Proteomes" id="UP001157186">
    <property type="component" value="Unassembled WGS sequence"/>
</dbReference>
<accession>A0ABQ6GVS0</accession>
<feature type="chain" id="PRO_5046495922" description="Ice-binding protein C-terminal domain-containing protein" evidence="1">
    <location>
        <begin position="24"/>
        <end position="210"/>
    </location>
</feature>
<comment type="caution">
    <text evidence="3">The sequence shown here is derived from an EMBL/GenBank/DDBJ whole genome shotgun (WGS) entry which is preliminary data.</text>
</comment>
<keyword evidence="1" id="KW-0732">Signal</keyword>
<feature type="domain" description="Ice-binding protein C-terminal" evidence="2">
    <location>
        <begin position="185"/>
        <end position="205"/>
    </location>
</feature>
<dbReference type="Pfam" id="PF07589">
    <property type="entry name" value="PEP-CTERM"/>
    <property type="match status" value="1"/>
</dbReference>
<dbReference type="InterPro" id="IPR013424">
    <property type="entry name" value="Ice-binding_C"/>
</dbReference>
<dbReference type="RefSeq" id="WP_284245388.1">
    <property type="nucleotide sequence ID" value="NZ_BSST01000001.1"/>
</dbReference>
<evidence type="ECO:0000256" key="1">
    <source>
        <dbReference type="SAM" id="SignalP"/>
    </source>
</evidence>
<reference evidence="3 4" key="1">
    <citation type="submission" date="2023-03" db="EMBL/GenBank/DDBJ databases">
        <title>Draft genome sequence of Thalassotalea insulae KCTC 62186T.</title>
        <authorList>
            <person name="Sawabe T."/>
        </authorList>
    </citation>
    <scope>NUCLEOTIDE SEQUENCE [LARGE SCALE GENOMIC DNA]</scope>
    <source>
        <strain evidence="3 4">KCTC 62186</strain>
    </source>
</reference>
<feature type="signal peptide" evidence="1">
    <location>
        <begin position="1"/>
        <end position="23"/>
    </location>
</feature>
<gene>
    <name evidence="3" type="ORF">tinsulaeT_28170</name>
</gene>
<evidence type="ECO:0000313" key="4">
    <source>
        <dbReference type="Proteomes" id="UP001157186"/>
    </source>
</evidence>
<name>A0ABQ6GVS0_9GAMM</name>
<evidence type="ECO:0000259" key="2">
    <source>
        <dbReference type="Pfam" id="PF07589"/>
    </source>
</evidence>
<protein>
    <recommendedName>
        <fullName evidence="2">Ice-binding protein C-terminal domain-containing protein</fullName>
    </recommendedName>
</protein>
<organism evidence="3 4">
    <name type="scientific">Thalassotalea insulae</name>
    <dbReference type="NCBI Taxonomy" id="2056778"/>
    <lineage>
        <taxon>Bacteria</taxon>
        <taxon>Pseudomonadati</taxon>
        <taxon>Pseudomonadota</taxon>
        <taxon>Gammaproteobacteria</taxon>
        <taxon>Alteromonadales</taxon>
        <taxon>Colwelliaceae</taxon>
        <taxon>Thalassotalea</taxon>
    </lineage>
</organism>